<dbReference type="Pfam" id="PF00172">
    <property type="entry name" value="Zn_clus"/>
    <property type="match status" value="1"/>
</dbReference>
<dbReference type="eggNOG" id="ENOG502SI6P">
    <property type="taxonomic scope" value="Eukaryota"/>
</dbReference>
<evidence type="ECO:0000256" key="2">
    <source>
        <dbReference type="ARBA" id="ARBA00023015"/>
    </source>
</evidence>
<organism evidence="8 9">
    <name type="scientific">Exophiala dermatitidis (strain ATCC 34100 / CBS 525.76 / NIH/UT8656)</name>
    <name type="common">Black yeast</name>
    <name type="synonym">Wangiella dermatitidis</name>
    <dbReference type="NCBI Taxonomy" id="858893"/>
    <lineage>
        <taxon>Eukaryota</taxon>
        <taxon>Fungi</taxon>
        <taxon>Dikarya</taxon>
        <taxon>Ascomycota</taxon>
        <taxon>Pezizomycotina</taxon>
        <taxon>Eurotiomycetes</taxon>
        <taxon>Chaetothyriomycetidae</taxon>
        <taxon>Chaetothyriales</taxon>
        <taxon>Herpotrichiellaceae</taxon>
        <taxon>Exophiala</taxon>
    </lineage>
</organism>
<feature type="region of interest" description="Disordered" evidence="6">
    <location>
        <begin position="91"/>
        <end position="170"/>
    </location>
</feature>
<dbReference type="PROSITE" id="PS00463">
    <property type="entry name" value="ZN2_CY6_FUNGAL_1"/>
    <property type="match status" value="1"/>
</dbReference>
<dbReference type="HOGENOM" id="CLU_008719_1_1_1"/>
<evidence type="ECO:0000256" key="1">
    <source>
        <dbReference type="ARBA" id="ARBA00004123"/>
    </source>
</evidence>
<dbReference type="OrthoDB" id="407832at2759"/>
<dbReference type="SUPFAM" id="SSF57701">
    <property type="entry name" value="Zn2/Cys6 DNA-binding domain"/>
    <property type="match status" value="1"/>
</dbReference>
<dbReference type="PANTHER" id="PTHR37534:SF2">
    <property type="entry name" value="N-ACETYLTRANSFERASE DOMAIN-CONTAINING PROTEIN"/>
    <property type="match status" value="1"/>
</dbReference>
<dbReference type="GO" id="GO:0000976">
    <property type="term" value="F:transcription cis-regulatory region binding"/>
    <property type="evidence" value="ECO:0007669"/>
    <property type="project" value="TreeGrafter"/>
</dbReference>
<proteinExistence type="predicted"/>
<dbReference type="Gene3D" id="4.10.240.10">
    <property type="entry name" value="Zn(2)-C6 fungal-type DNA-binding domain"/>
    <property type="match status" value="1"/>
</dbReference>
<evidence type="ECO:0000256" key="3">
    <source>
        <dbReference type="ARBA" id="ARBA00023125"/>
    </source>
</evidence>
<name>H6C138_EXODN</name>
<keyword evidence="3" id="KW-0238">DNA-binding</keyword>
<dbReference type="EMBL" id="JH226133">
    <property type="protein sequence ID" value="EHY56509.1"/>
    <property type="molecule type" value="Genomic_DNA"/>
</dbReference>
<reference evidence="8" key="1">
    <citation type="submission" date="2011-07" db="EMBL/GenBank/DDBJ databases">
        <title>The Genome Sequence of Exophiala (Wangiella) dermatitidis NIH/UT8656.</title>
        <authorList>
            <consortium name="The Broad Institute Genome Sequencing Platform"/>
            <person name="Cuomo C."/>
            <person name="Wang Z."/>
            <person name="Hunicke-Smith S."/>
            <person name="Szanislo P.J."/>
            <person name="Earl A."/>
            <person name="Young S.K."/>
            <person name="Zeng Q."/>
            <person name="Gargeya S."/>
            <person name="Fitzgerald M."/>
            <person name="Haas B."/>
            <person name="Abouelleil A."/>
            <person name="Alvarado L."/>
            <person name="Arachchi H.M."/>
            <person name="Berlin A."/>
            <person name="Brown A."/>
            <person name="Chapman S.B."/>
            <person name="Chen Z."/>
            <person name="Dunbar C."/>
            <person name="Freedman E."/>
            <person name="Gearin G."/>
            <person name="Gellesch M."/>
            <person name="Goldberg J."/>
            <person name="Griggs A."/>
            <person name="Gujja S."/>
            <person name="Heiman D."/>
            <person name="Howarth C."/>
            <person name="Larson L."/>
            <person name="Lui A."/>
            <person name="MacDonald P.J.P."/>
            <person name="Montmayeur A."/>
            <person name="Murphy C."/>
            <person name="Neiman D."/>
            <person name="Pearson M."/>
            <person name="Priest M."/>
            <person name="Roberts A."/>
            <person name="Saif S."/>
            <person name="Shea T."/>
            <person name="Shenoy N."/>
            <person name="Sisk P."/>
            <person name="Stolte C."/>
            <person name="Sykes S."/>
            <person name="Wortman J."/>
            <person name="Nusbaum C."/>
            <person name="Birren B."/>
        </authorList>
    </citation>
    <scope>NUCLEOTIDE SEQUENCE</scope>
    <source>
        <strain evidence="8">NIH/UT8656</strain>
    </source>
</reference>
<feature type="compositionally biased region" description="Polar residues" evidence="6">
    <location>
        <begin position="91"/>
        <end position="101"/>
    </location>
</feature>
<protein>
    <recommendedName>
        <fullName evidence="7">Zn(2)-C6 fungal-type domain-containing protein</fullName>
    </recommendedName>
</protein>
<dbReference type="GO" id="GO:0005634">
    <property type="term" value="C:nucleus"/>
    <property type="evidence" value="ECO:0007669"/>
    <property type="project" value="UniProtKB-SubCell"/>
</dbReference>
<dbReference type="PROSITE" id="PS50048">
    <property type="entry name" value="ZN2_CY6_FUNGAL_2"/>
    <property type="match status" value="1"/>
</dbReference>
<gene>
    <name evidence="8" type="ORF">HMPREF1120_04590</name>
</gene>
<sequence>MRDKIEDPCQECRERHLKCDDTFPRCKQCERLGGKCRRAKGKIKFRHGSSARYDATFSKDQPWLEQTKNAKFQFVDQGPELENYYSQDDSLVSNANSSAPDQKQDEVSLRQKRIEPPSNSEGPASVQSAPAEDSIGISSPSNGSNETVFGHSPIKRRRTADPVTQPYPQTRETWQRIPYDPIRSQYRMYNSPEVYNPASPDGFSYMPTEQKYVPKVVEAEYRRMADSAAAAIPKEDLLSPKIWKEEFYWPNKFTTTQCACLMRYYIDHLASWFDVGDPARHFTLSVPQRARRCPPLLNAIFTAASRHLASLPQYRTANGVVKYQDIALPNLTEDTAVKYHNACLAYLIKLSGDPEHVRDENLLAAAVILRYYEEIDTSFTGQDSETFLHTFQVFVKAQANPYSFLLNDGENPEYLRPGSATGTIRANAIAYLKSFQHAAFRIALRQETTTAFLKQRSVRLPLASWTILSGFDEAEDFIWSDRHLYHCANVLQFCFPSDGGGGSSRSQSERWTELRQYQAHWDQVKPLSFSPIHYQEPDRSKGECFPHIWYMAEVHVTGMMFLDLARILLTVYNPNIPRIGPGVITAQRRIVEEVHDIVIRICGTAMSYSSSQPIMVQAYMAIAVCGEYFSDPGERKALLGILDKLMKEHGWPTGKTAKTLKQEWGWS</sequence>
<keyword evidence="4" id="KW-0804">Transcription</keyword>
<comment type="subcellular location">
    <subcellularLocation>
        <location evidence="1">Nucleus</location>
    </subcellularLocation>
</comment>
<keyword evidence="9" id="KW-1185">Reference proteome</keyword>
<dbReference type="Pfam" id="PF11951">
    <property type="entry name" value="Fungal_trans_2"/>
    <property type="match status" value="1"/>
</dbReference>
<evidence type="ECO:0000256" key="6">
    <source>
        <dbReference type="SAM" id="MobiDB-lite"/>
    </source>
</evidence>
<dbReference type="GeneID" id="20309229"/>
<dbReference type="Proteomes" id="UP000007304">
    <property type="component" value="Unassembled WGS sequence"/>
</dbReference>
<dbReference type="InterPro" id="IPR001138">
    <property type="entry name" value="Zn2Cys6_DnaBD"/>
</dbReference>
<dbReference type="AlphaFoldDB" id="H6C138"/>
<dbReference type="InterPro" id="IPR021858">
    <property type="entry name" value="Fun_TF"/>
</dbReference>
<dbReference type="RefSeq" id="XP_009156970.1">
    <property type="nucleotide sequence ID" value="XM_009158722.1"/>
</dbReference>
<evidence type="ECO:0000313" key="9">
    <source>
        <dbReference type="Proteomes" id="UP000007304"/>
    </source>
</evidence>
<evidence type="ECO:0000256" key="4">
    <source>
        <dbReference type="ARBA" id="ARBA00023163"/>
    </source>
</evidence>
<feature type="compositionally biased region" description="Basic and acidic residues" evidence="6">
    <location>
        <begin position="102"/>
        <end position="115"/>
    </location>
</feature>
<accession>H6C138</accession>
<dbReference type="STRING" id="858893.H6C138"/>
<keyword evidence="2" id="KW-0805">Transcription regulation</keyword>
<dbReference type="GO" id="GO:0008270">
    <property type="term" value="F:zinc ion binding"/>
    <property type="evidence" value="ECO:0007669"/>
    <property type="project" value="InterPro"/>
</dbReference>
<evidence type="ECO:0000313" key="8">
    <source>
        <dbReference type="EMBL" id="EHY56509.1"/>
    </source>
</evidence>
<feature type="compositionally biased region" description="Polar residues" evidence="6">
    <location>
        <begin position="117"/>
        <end position="128"/>
    </location>
</feature>
<dbReference type="InParanoid" id="H6C138"/>
<feature type="domain" description="Zn(2)-C6 fungal-type" evidence="7">
    <location>
        <begin position="8"/>
        <end position="38"/>
    </location>
</feature>
<evidence type="ECO:0000259" key="7">
    <source>
        <dbReference type="PROSITE" id="PS50048"/>
    </source>
</evidence>
<feature type="compositionally biased region" description="Low complexity" evidence="6">
    <location>
        <begin position="134"/>
        <end position="145"/>
    </location>
</feature>
<dbReference type="VEuPathDB" id="FungiDB:HMPREF1120_04590"/>
<evidence type="ECO:0000256" key="5">
    <source>
        <dbReference type="ARBA" id="ARBA00023242"/>
    </source>
</evidence>
<dbReference type="PANTHER" id="PTHR37534">
    <property type="entry name" value="TRANSCRIPTIONAL ACTIVATOR PROTEIN UGA3"/>
    <property type="match status" value="1"/>
</dbReference>
<dbReference type="CDD" id="cd00067">
    <property type="entry name" value="GAL4"/>
    <property type="match status" value="1"/>
</dbReference>
<keyword evidence="5" id="KW-0539">Nucleus</keyword>
<dbReference type="GO" id="GO:0045944">
    <property type="term" value="P:positive regulation of transcription by RNA polymerase II"/>
    <property type="evidence" value="ECO:0007669"/>
    <property type="project" value="TreeGrafter"/>
</dbReference>
<dbReference type="GO" id="GO:0000981">
    <property type="term" value="F:DNA-binding transcription factor activity, RNA polymerase II-specific"/>
    <property type="evidence" value="ECO:0007669"/>
    <property type="project" value="InterPro"/>
</dbReference>
<dbReference type="InterPro" id="IPR036864">
    <property type="entry name" value="Zn2-C6_fun-type_DNA-bd_sf"/>
</dbReference>